<protein>
    <submittedName>
        <fullName evidence="1">Uncharacterized protein</fullName>
    </submittedName>
</protein>
<keyword evidence="2" id="KW-1185">Reference proteome</keyword>
<dbReference type="OrthoDB" id="10454444at2759"/>
<reference evidence="1" key="1">
    <citation type="submission" date="2016-10" db="EMBL/GenBank/DDBJ databases">
        <authorList>
            <person name="Benchimol M."/>
            <person name="Almeida L.G."/>
            <person name="Vasconcelos A.T."/>
            <person name="Perreira-Neves A."/>
            <person name="Rosa I.A."/>
            <person name="Tasca T."/>
            <person name="Bogo M.R."/>
            <person name="de Souza W."/>
        </authorList>
    </citation>
    <scope>NUCLEOTIDE SEQUENCE [LARGE SCALE GENOMIC DNA]</scope>
    <source>
        <strain evidence="1">K</strain>
    </source>
</reference>
<evidence type="ECO:0000313" key="2">
    <source>
        <dbReference type="Proteomes" id="UP000179807"/>
    </source>
</evidence>
<proteinExistence type="predicted"/>
<dbReference type="Proteomes" id="UP000179807">
    <property type="component" value="Unassembled WGS sequence"/>
</dbReference>
<evidence type="ECO:0000313" key="1">
    <source>
        <dbReference type="EMBL" id="OHT00677.1"/>
    </source>
</evidence>
<name>A0A1J4JTS4_9EUKA</name>
<dbReference type="AlphaFoldDB" id="A0A1J4JTS4"/>
<dbReference type="VEuPathDB" id="TrichDB:TRFO_32590"/>
<dbReference type="RefSeq" id="XP_068353813.1">
    <property type="nucleotide sequence ID" value="XM_068508582.1"/>
</dbReference>
<dbReference type="GeneID" id="94843286"/>
<comment type="caution">
    <text evidence="1">The sequence shown here is derived from an EMBL/GenBank/DDBJ whole genome shotgun (WGS) entry which is preliminary data.</text>
</comment>
<dbReference type="EMBL" id="MLAK01000944">
    <property type="protein sequence ID" value="OHT00677.1"/>
    <property type="molecule type" value="Genomic_DNA"/>
</dbReference>
<gene>
    <name evidence="1" type="ORF">TRFO_32590</name>
</gene>
<sequence length="255" mass="30170">MLYPKILKRTYIMRRGRNIALQEFRLVDEMPFCPEESGMEDITSALDQLMIRRVDNSILTNKRRRLQSRKQIEKKEIDDVVVKALLRLSNAVQDCFAFEHQAKFVQNKVTSRKITRNVRESKSKQLFRKKILEETQTRTIHRQLKIQHDVENKIREATATAIANRQEEIRSNRKERSHNMLQIAEQEFERIARIEEEDALKKQRRNRISSKAKVIEKRKMQKESVAKSLATLRRGMDNLDCAADAMLNRRLVIKA</sequence>
<accession>A0A1J4JTS4</accession>
<organism evidence="1 2">
    <name type="scientific">Tritrichomonas foetus</name>
    <dbReference type="NCBI Taxonomy" id="1144522"/>
    <lineage>
        <taxon>Eukaryota</taxon>
        <taxon>Metamonada</taxon>
        <taxon>Parabasalia</taxon>
        <taxon>Tritrichomonadida</taxon>
        <taxon>Tritrichomonadidae</taxon>
        <taxon>Tritrichomonas</taxon>
    </lineage>
</organism>